<protein>
    <submittedName>
        <fullName evidence="1">Uncharacterized protein</fullName>
    </submittedName>
</protein>
<evidence type="ECO:0000313" key="1">
    <source>
        <dbReference type="EMBL" id="CAB5499005.1"/>
    </source>
</evidence>
<sequence>MYRTYLQQDLKTLLSPKSLVAFIGRLALKKKPSKEPMTLFDSRVYLPCYA</sequence>
<keyword evidence="2" id="KW-1185">Reference proteome</keyword>
<name>A0A8H8XBI8_9GAMM</name>
<gene>
    <name evidence="1" type="ORF">THERMOS_950</name>
</gene>
<proteinExistence type="predicted"/>
<dbReference type="AlphaFoldDB" id="A0A8H8XBI8"/>
<organism evidence="1 2">
    <name type="scientific">Bathymodiolus thermophilus thioautotrophic gill symbiont</name>
    <dbReference type="NCBI Taxonomy" id="2360"/>
    <lineage>
        <taxon>Bacteria</taxon>
        <taxon>Pseudomonadati</taxon>
        <taxon>Pseudomonadota</taxon>
        <taxon>Gammaproteobacteria</taxon>
        <taxon>sulfur-oxidizing symbionts</taxon>
    </lineage>
</organism>
<reference evidence="1 2" key="1">
    <citation type="submission" date="2020-05" db="EMBL/GenBank/DDBJ databases">
        <authorList>
            <person name="Petersen J."/>
            <person name="Sayavedra L."/>
        </authorList>
    </citation>
    <scope>NUCLEOTIDE SEQUENCE [LARGE SCALE GENOMIC DNA]</scope>
    <source>
        <strain evidence="1">B thermophilus SOXS</strain>
    </source>
</reference>
<dbReference type="EMBL" id="CAESAQ020000052">
    <property type="protein sequence ID" value="CAB5499005.1"/>
    <property type="molecule type" value="Genomic_DNA"/>
</dbReference>
<comment type="caution">
    <text evidence="1">The sequence shown here is derived from an EMBL/GenBank/DDBJ whole genome shotgun (WGS) entry which is preliminary data.</text>
</comment>
<accession>A0A8H8XBI8</accession>
<dbReference type="Proteomes" id="UP000643672">
    <property type="component" value="Unassembled WGS sequence"/>
</dbReference>
<evidence type="ECO:0000313" key="2">
    <source>
        <dbReference type="Proteomes" id="UP000643672"/>
    </source>
</evidence>